<name>A0A2Z7BW15_9LAMI</name>
<dbReference type="EMBL" id="KV001720">
    <property type="protein sequence ID" value="KZV38842.1"/>
    <property type="molecule type" value="Genomic_DNA"/>
</dbReference>
<sequence length="86" mass="9339">MEGLIPFLVHAIKKQRQPANVYRCLSNNSTGRSYHLLLGEGSSDQFQPPHAVDVVTAGSDDQFMSPFCASNGLKLRAFGSGNKSKN</sequence>
<proteinExistence type="predicted"/>
<evidence type="ECO:0000313" key="1">
    <source>
        <dbReference type="EMBL" id="KZV38842.1"/>
    </source>
</evidence>
<dbReference type="AlphaFoldDB" id="A0A2Z7BW15"/>
<gene>
    <name evidence="1" type="ORF">F511_32409</name>
</gene>
<accession>A0A2Z7BW15</accession>
<keyword evidence="2" id="KW-1185">Reference proteome</keyword>
<protein>
    <submittedName>
        <fullName evidence="1">Uncharacterized protein</fullName>
    </submittedName>
</protein>
<dbReference type="PANTHER" id="PTHR38370:SF1">
    <property type="entry name" value="BETA-1,4-XYLOSIDASE"/>
    <property type="match status" value="1"/>
</dbReference>
<dbReference type="Proteomes" id="UP000250235">
    <property type="component" value="Unassembled WGS sequence"/>
</dbReference>
<dbReference type="OrthoDB" id="1929722at2759"/>
<reference evidence="1 2" key="1">
    <citation type="journal article" date="2015" name="Proc. Natl. Acad. Sci. U.S.A.">
        <title>The resurrection genome of Boea hygrometrica: A blueprint for survival of dehydration.</title>
        <authorList>
            <person name="Xiao L."/>
            <person name="Yang G."/>
            <person name="Zhang L."/>
            <person name="Yang X."/>
            <person name="Zhao S."/>
            <person name="Ji Z."/>
            <person name="Zhou Q."/>
            <person name="Hu M."/>
            <person name="Wang Y."/>
            <person name="Chen M."/>
            <person name="Xu Y."/>
            <person name="Jin H."/>
            <person name="Xiao X."/>
            <person name="Hu G."/>
            <person name="Bao F."/>
            <person name="Hu Y."/>
            <person name="Wan P."/>
            <person name="Li L."/>
            <person name="Deng X."/>
            <person name="Kuang T."/>
            <person name="Xiang C."/>
            <person name="Zhu J.K."/>
            <person name="Oliver M.J."/>
            <person name="He Y."/>
        </authorList>
    </citation>
    <scope>NUCLEOTIDE SEQUENCE [LARGE SCALE GENOMIC DNA]</scope>
    <source>
        <strain evidence="2">cv. XS01</strain>
    </source>
</reference>
<dbReference type="PANTHER" id="PTHR38370">
    <property type="entry name" value="BETA-1,4-XYLOSIDASE"/>
    <property type="match status" value="1"/>
</dbReference>
<evidence type="ECO:0000313" key="2">
    <source>
        <dbReference type="Proteomes" id="UP000250235"/>
    </source>
</evidence>
<organism evidence="1 2">
    <name type="scientific">Dorcoceras hygrometricum</name>
    <dbReference type="NCBI Taxonomy" id="472368"/>
    <lineage>
        <taxon>Eukaryota</taxon>
        <taxon>Viridiplantae</taxon>
        <taxon>Streptophyta</taxon>
        <taxon>Embryophyta</taxon>
        <taxon>Tracheophyta</taxon>
        <taxon>Spermatophyta</taxon>
        <taxon>Magnoliopsida</taxon>
        <taxon>eudicotyledons</taxon>
        <taxon>Gunneridae</taxon>
        <taxon>Pentapetalae</taxon>
        <taxon>asterids</taxon>
        <taxon>lamiids</taxon>
        <taxon>Lamiales</taxon>
        <taxon>Gesneriaceae</taxon>
        <taxon>Didymocarpoideae</taxon>
        <taxon>Trichosporeae</taxon>
        <taxon>Loxocarpinae</taxon>
        <taxon>Dorcoceras</taxon>
    </lineage>
</organism>